<sequence>MKFRQITSYYEAKEVGVIYLVYSYWDDYKYCTTFTAYYKYDSKKEAVEIGTVKIGCKSLATKVTANTSSNGYPSYSVKELISTKSFTKLSNEFFSLGQDIQYYKNINEFLGNKNTIYYDALKDIGYNIDRFNRLYDRNEPCLMNSLMRNLYISDVEQFNRISRGGVELTKYSFAFRYNEEKIDINVVPTSLPPSNIHILIGRNGVGKTWLLYNIAHRLIENINLGNIELERSKKYSISDKFTIDCPRNSFAGIIGLSFSVFDDALPIDIANSTNIDPQLIEEFKKVYKYIGLISKNQRNGKSKIKSVEDMSVEFLEALNEINRNRNKIEIYLETCKNLNTDSMFYDNGFIELLEEYFEDRQKNTIKSIEENEDKIDSKISDKVKKYFKKLSSGHMIIMLSLTLLAESIREKTIILIDEPETHLHPPLLSTYIRTLSFLLLKKNAVAIIATHSPIVLQEVPKDCVNKVIRTGEDMSFERLILETFATNTDSLTREVFGLEVVKTGFYQLIQKEIDDTFDQTLKKFEGKVGFLGQVLMQSLVSEKRDESEED</sequence>
<dbReference type="Proteomes" id="UP000184241">
    <property type="component" value="Unassembled WGS sequence"/>
</dbReference>
<dbReference type="InterPro" id="IPR003593">
    <property type="entry name" value="AAA+_ATPase"/>
</dbReference>
<dbReference type="GO" id="GO:0016887">
    <property type="term" value="F:ATP hydrolysis activity"/>
    <property type="evidence" value="ECO:0007669"/>
    <property type="project" value="InterPro"/>
</dbReference>
<dbReference type="SUPFAM" id="SSF52540">
    <property type="entry name" value="P-loop containing nucleoside triphosphate hydrolases"/>
    <property type="match status" value="1"/>
</dbReference>
<dbReference type="Gene3D" id="3.40.50.300">
    <property type="entry name" value="P-loop containing nucleotide triphosphate hydrolases"/>
    <property type="match status" value="1"/>
</dbReference>
<proteinExistence type="predicted"/>
<reference evidence="2 3" key="1">
    <citation type="submission" date="2016-11" db="EMBL/GenBank/DDBJ databases">
        <authorList>
            <person name="Jaros S."/>
            <person name="Januszkiewicz K."/>
            <person name="Wedrychowicz H."/>
        </authorList>
    </citation>
    <scope>NUCLEOTIDE SEQUENCE [LARGE SCALE GENOMIC DNA]</scope>
    <source>
        <strain evidence="2 3">DSM 6191</strain>
    </source>
</reference>
<organism evidence="2 3">
    <name type="scientific">Clostridium intestinale DSM 6191</name>
    <dbReference type="NCBI Taxonomy" id="1121320"/>
    <lineage>
        <taxon>Bacteria</taxon>
        <taxon>Bacillati</taxon>
        <taxon>Bacillota</taxon>
        <taxon>Clostridia</taxon>
        <taxon>Eubacteriales</taxon>
        <taxon>Clostridiaceae</taxon>
        <taxon>Clostridium</taxon>
    </lineage>
</organism>
<evidence type="ECO:0000313" key="3">
    <source>
        <dbReference type="Proteomes" id="UP000184241"/>
    </source>
</evidence>
<accession>A0A1M6A510</accession>
<name>A0A1M6A510_9CLOT</name>
<dbReference type="PANTHER" id="PTHR43581:SF4">
    <property type="entry name" value="ATP_GTP PHOSPHATASE"/>
    <property type="match status" value="1"/>
</dbReference>
<dbReference type="EMBL" id="FQXU01000012">
    <property type="protein sequence ID" value="SHI31479.1"/>
    <property type="molecule type" value="Genomic_DNA"/>
</dbReference>
<dbReference type="SMART" id="SM00382">
    <property type="entry name" value="AAA"/>
    <property type="match status" value="1"/>
</dbReference>
<protein>
    <submittedName>
        <fullName evidence="2">AAA domain-containing protein, putative AbiEii toxin, Type IV TA system</fullName>
    </submittedName>
</protein>
<dbReference type="Pfam" id="PF13304">
    <property type="entry name" value="AAA_21"/>
    <property type="match status" value="1"/>
</dbReference>
<dbReference type="AlphaFoldDB" id="A0A1M6A510"/>
<dbReference type="PANTHER" id="PTHR43581">
    <property type="entry name" value="ATP/GTP PHOSPHATASE"/>
    <property type="match status" value="1"/>
</dbReference>
<dbReference type="RefSeq" id="WP_073021766.1">
    <property type="nucleotide sequence ID" value="NZ_FQXU01000012.1"/>
</dbReference>
<evidence type="ECO:0000313" key="2">
    <source>
        <dbReference type="EMBL" id="SHI31479.1"/>
    </source>
</evidence>
<feature type="domain" description="AAA+ ATPase" evidence="1">
    <location>
        <begin position="193"/>
        <end position="475"/>
    </location>
</feature>
<evidence type="ECO:0000259" key="1">
    <source>
        <dbReference type="SMART" id="SM00382"/>
    </source>
</evidence>
<gene>
    <name evidence="2" type="ORF">SAMN02745941_03613</name>
</gene>
<dbReference type="InterPro" id="IPR003959">
    <property type="entry name" value="ATPase_AAA_core"/>
</dbReference>
<dbReference type="InterPro" id="IPR051396">
    <property type="entry name" value="Bact_Antivir_Def_Nuclease"/>
</dbReference>
<dbReference type="InterPro" id="IPR027417">
    <property type="entry name" value="P-loop_NTPase"/>
</dbReference>
<dbReference type="GO" id="GO:0005524">
    <property type="term" value="F:ATP binding"/>
    <property type="evidence" value="ECO:0007669"/>
    <property type="project" value="InterPro"/>
</dbReference>